<proteinExistence type="predicted"/>
<gene>
    <name evidence="1" type="ORF">L6452_42517</name>
</gene>
<reference evidence="2" key="1">
    <citation type="journal article" date="2022" name="Mol. Ecol. Resour.">
        <title>The genomes of chicory, endive, great burdock and yacon provide insights into Asteraceae palaeo-polyploidization history and plant inulin production.</title>
        <authorList>
            <person name="Fan W."/>
            <person name="Wang S."/>
            <person name="Wang H."/>
            <person name="Wang A."/>
            <person name="Jiang F."/>
            <person name="Liu H."/>
            <person name="Zhao H."/>
            <person name="Xu D."/>
            <person name="Zhang Y."/>
        </authorList>
    </citation>
    <scope>NUCLEOTIDE SEQUENCE [LARGE SCALE GENOMIC DNA]</scope>
    <source>
        <strain evidence="2">cv. Niubang</strain>
    </source>
</reference>
<dbReference type="EMBL" id="CM042063">
    <property type="protein sequence ID" value="KAI3667459.1"/>
    <property type="molecule type" value="Genomic_DNA"/>
</dbReference>
<dbReference type="Proteomes" id="UP001055879">
    <property type="component" value="Linkage Group LG17"/>
</dbReference>
<evidence type="ECO:0000313" key="1">
    <source>
        <dbReference type="EMBL" id="KAI3667459.1"/>
    </source>
</evidence>
<protein>
    <submittedName>
        <fullName evidence="1">Uncharacterized protein</fullName>
    </submittedName>
</protein>
<accession>A0ACB8XIG5</accession>
<evidence type="ECO:0000313" key="2">
    <source>
        <dbReference type="Proteomes" id="UP001055879"/>
    </source>
</evidence>
<comment type="caution">
    <text evidence="1">The sequence shown here is derived from an EMBL/GenBank/DDBJ whole genome shotgun (WGS) entry which is preliminary data.</text>
</comment>
<organism evidence="1 2">
    <name type="scientific">Arctium lappa</name>
    <name type="common">Greater burdock</name>
    <name type="synonym">Lappa major</name>
    <dbReference type="NCBI Taxonomy" id="4217"/>
    <lineage>
        <taxon>Eukaryota</taxon>
        <taxon>Viridiplantae</taxon>
        <taxon>Streptophyta</taxon>
        <taxon>Embryophyta</taxon>
        <taxon>Tracheophyta</taxon>
        <taxon>Spermatophyta</taxon>
        <taxon>Magnoliopsida</taxon>
        <taxon>eudicotyledons</taxon>
        <taxon>Gunneridae</taxon>
        <taxon>Pentapetalae</taxon>
        <taxon>asterids</taxon>
        <taxon>campanulids</taxon>
        <taxon>Asterales</taxon>
        <taxon>Asteraceae</taxon>
        <taxon>Carduoideae</taxon>
        <taxon>Cardueae</taxon>
        <taxon>Arctiinae</taxon>
        <taxon>Arctium</taxon>
    </lineage>
</organism>
<keyword evidence="2" id="KW-1185">Reference proteome</keyword>
<reference evidence="1 2" key="2">
    <citation type="journal article" date="2022" name="Mol. Ecol. Resour.">
        <title>The genomes of chicory, endive, great burdock and yacon provide insights into Asteraceae paleo-polyploidization history and plant inulin production.</title>
        <authorList>
            <person name="Fan W."/>
            <person name="Wang S."/>
            <person name="Wang H."/>
            <person name="Wang A."/>
            <person name="Jiang F."/>
            <person name="Liu H."/>
            <person name="Zhao H."/>
            <person name="Xu D."/>
            <person name="Zhang Y."/>
        </authorList>
    </citation>
    <scope>NUCLEOTIDE SEQUENCE [LARGE SCALE GENOMIC DNA]</scope>
    <source>
        <strain evidence="2">cv. Niubang</strain>
    </source>
</reference>
<sequence>MAAHFCFTAEVQMVEWWWLTVATWVRGGDGGLSRVKKSMFGVVTWVKGGEGENARWLLEYWRSAGGCSRWEGWVVTVMVAAAVNVAESLTISDDGGQMVVGGYCWTGGGQREGEDDGGSPAKRSAAEGCGGGGIIDQEGEGERVE</sequence>
<name>A0ACB8XIG5_ARCLA</name>